<sequence length="241" mass="28319">MKVIPLKEGRFAVNKQKEFTRLQQGERIDDGRLKMAIQPFLIQTDNDIILFDLGLGIVQDGKPLMYELLEDEGVFPHQITKIVLSHLHKDHLDGIGHFSGNEFIPHFPEATLYIQKREFDFALTQKETYSYNSKILEILPSLSNIVWMEEDKGQITEELFFEVTGGHTPFHQVFWMRGQQTVFYAADNLPQKGYLDYAIAYKTDYDGKHAMELRKEWQTLAEKEHWMVLLYHDMKTPILYY</sequence>
<keyword evidence="5" id="KW-0862">Zinc</keyword>
<dbReference type="EMBL" id="JAUFQU010000001">
    <property type="protein sequence ID" value="MDN3707172.1"/>
    <property type="molecule type" value="Genomic_DNA"/>
</dbReference>
<dbReference type="Gene3D" id="3.60.15.10">
    <property type="entry name" value="Ribonuclease Z/Hydroxyacylglutathione hydrolase-like"/>
    <property type="match status" value="1"/>
</dbReference>
<dbReference type="EMBL" id="JAUFQU010000077">
    <property type="protein sequence ID" value="MDN3710151.1"/>
    <property type="molecule type" value="Genomic_DNA"/>
</dbReference>
<dbReference type="SUPFAM" id="SSF56281">
    <property type="entry name" value="Metallo-hydrolase/oxidoreductase"/>
    <property type="match status" value="1"/>
</dbReference>
<organism evidence="7 9">
    <name type="scientific">Paenimyroides ceti</name>
    <dbReference type="NCBI Taxonomy" id="395087"/>
    <lineage>
        <taxon>Bacteria</taxon>
        <taxon>Pseudomonadati</taxon>
        <taxon>Bacteroidota</taxon>
        <taxon>Flavobacteriia</taxon>
        <taxon>Flavobacteriales</taxon>
        <taxon>Flavobacteriaceae</taxon>
        <taxon>Paenimyroides</taxon>
    </lineage>
</organism>
<keyword evidence="3" id="KW-0479">Metal-binding</keyword>
<dbReference type="InterPro" id="IPR036866">
    <property type="entry name" value="RibonucZ/Hydroxyglut_hydro"/>
</dbReference>
<gene>
    <name evidence="7" type="ORF">QW060_08500</name>
    <name evidence="8" type="ORF">QW060_25075</name>
</gene>
<evidence type="ECO:0000259" key="6">
    <source>
        <dbReference type="SMART" id="SM00849"/>
    </source>
</evidence>
<keyword evidence="9" id="KW-1185">Reference proteome</keyword>
<feature type="domain" description="Metallo-beta-lactamase" evidence="6">
    <location>
        <begin position="36"/>
        <end position="232"/>
    </location>
</feature>
<evidence type="ECO:0000256" key="3">
    <source>
        <dbReference type="ARBA" id="ARBA00022723"/>
    </source>
</evidence>
<evidence type="ECO:0000256" key="4">
    <source>
        <dbReference type="ARBA" id="ARBA00022801"/>
    </source>
</evidence>
<keyword evidence="4" id="KW-0378">Hydrolase</keyword>
<accession>A0ABT8CUC9</accession>
<name>A0ABT8CUC9_9FLAO</name>
<evidence type="ECO:0000256" key="2">
    <source>
        <dbReference type="ARBA" id="ARBA00007749"/>
    </source>
</evidence>
<dbReference type="InterPro" id="IPR001279">
    <property type="entry name" value="Metallo-B-lactamas"/>
</dbReference>
<reference evidence="7" key="3">
    <citation type="submission" date="2023-06" db="EMBL/GenBank/DDBJ databases">
        <authorList>
            <person name="Lucena T."/>
            <person name="Sun Q."/>
        </authorList>
    </citation>
    <scope>NUCLEOTIDE SEQUENCE</scope>
    <source>
        <strain evidence="7">CECT 7184</strain>
    </source>
</reference>
<dbReference type="Proteomes" id="UP001242368">
    <property type="component" value="Unassembled WGS sequence"/>
</dbReference>
<protein>
    <submittedName>
        <fullName evidence="7">MBL fold metallo-hydrolase</fullName>
    </submittedName>
</protein>
<evidence type="ECO:0000256" key="1">
    <source>
        <dbReference type="ARBA" id="ARBA00001947"/>
    </source>
</evidence>
<dbReference type="RefSeq" id="WP_290363199.1">
    <property type="nucleotide sequence ID" value="NZ_JAUFQU010000001.1"/>
</dbReference>
<comment type="caution">
    <text evidence="7">The sequence shown here is derived from an EMBL/GenBank/DDBJ whole genome shotgun (WGS) entry which is preliminary data.</text>
</comment>
<evidence type="ECO:0000313" key="9">
    <source>
        <dbReference type="Proteomes" id="UP001242368"/>
    </source>
</evidence>
<dbReference type="PANTHER" id="PTHR42978:SF2">
    <property type="entry name" value="102 KBASES UNSTABLE REGION: FROM 1 TO 119443"/>
    <property type="match status" value="1"/>
</dbReference>
<comment type="similarity">
    <text evidence="2">Belongs to the metallo-beta-lactamase superfamily.</text>
</comment>
<proteinExistence type="inferred from homology"/>
<dbReference type="InterPro" id="IPR051013">
    <property type="entry name" value="MBL_superfamily_lactonases"/>
</dbReference>
<comment type="cofactor">
    <cofactor evidence="1">
        <name>Zn(2+)</name>
        <dbReference type="ChEBI" id="CHEBI:29105"/>
    </cofactor>
</comment>
<dbReference type="PANTHER" id="PTHR42978">
    <property type="entry name" value="QUORUM-QUENCHING LACTONASE YTNP-RELATED-RELATED"/>
    <property type="match status" value="1"/>
</dbReference>
<reference evidence="9" key="2">
    <citation type="journal article" date="2019" name="Int. J. Syst. Evol. Microbiol.">
        <title>The Global Catalogue of Microorganisms (GCM) 10K type strain sequencing project: providing services to taxonomists for standard genome sequencing and annotation.</title>
        <authorList>
            <consortium name="The Broad Institute Genomics Platform"/>
            <consortium name="The Broad Institute Genome Sequencing Center for Infectious Disease"/>
            <person name="Wu L."/>
            <person name="Ma J."/>
        </authorList>
    </citation>
    <scope>NUCLEOTIDE SEQUENCE [LARGE SCALE GENOMIC DNA]</scope>
    <source>
        <strain evidence="9">CECT 7184</strain>
    </source>
</reference>
<dbReference type="SMART" id="SM00849">
    <property type="entry name" value="Lactamase_B"/>
    <property type="match status" value="1"/>
</dbReference>
<evidence type="ECO:0000313" key="7">
    <source>
        <dbReference type="EMBL" id="MDN3707172.1"/>
    </source>
</evidence>
<evidence type="ECO:0000313" key="8">
    <source>
        <dbReference type="EMBL" id="MDN3710151.1"/>
    </source>
</evidence>
<evidence type="ECO:0000256" key="5">
    <source>
        <dbReference type="ARBA" id="ARBA00022833"/>
    </source>
</evidence>
<reference evidence="7" key="1">
    <citation type="journal article" date="2014" name="Int. J. Syst. Evol. Microbiol.">
        <title>Complete genome of a new Firmicutes species belonging to the dominant human colonic microbiota ('Ruminococcus bicirculans') reveals two chromosomes and a selective capacity to utilize plant glucans.</title>
        <authorList>
            <consortium name="NISC Comparative Sequencing Program"/>
            <person name="Wegmann U."/>
            <person name="Louis P."/>
            <person name="Goesmann A."/>
            <person name="Henrissat B."/>
            <person name="Duncan S.H."/>
            <person name="Flint H.J."/>
        </authorList>
    </citation>
    <scope>NUCLEOTIDE SEQUENCE</scope>
    <source>
        <strain evidence="7">CECT 7184</strain>
    </source>
</reference>
<dbReference type="Pfam" id="PF00753">
    <property type="entry name" value="Lactamase_B"/>
    <property type="match status" value="1"/>
</dbReference>